<dbReference type="AlphaFoldDB" id="A0AAV7SYP5"/>
<keyword evidence="3" id="KW-1185">Reference proteome</keyword>
<proteinExistence type="predicted"/>
<accession>A0AAV7SYP5</accession>
<comment type="caution">
    <text evidence="2">The sequence shown here is derived from an EMBL/GenBank/DDBJ whole genome shotgun (WGS) entry which is preliminary data.</text>
</comment>
<evidence type="ECO:0000313" key="2">
    <source>
        <dbReference type="EMBL" id="KAJ1169216.1"/>
    </source>
</evidence>
<gene>
    <name evidence="2" type="ORF">NDU88_001122</name>
</gene>
<organism evidence="2 3">
    <name type="scientific">Pleurodeles waltl</name>
    <name type="common">Iberian ribbed newt</name>
    <dbReference type="NCBI Taxonomy" id="8319"/>
    <lineage>
        <taxon>Eukaryota</taxon>
        <taxon>Metazoa</taxon>
        <taxon>Chordata</taxon>
        <taxon>Craniata</taxon>
        <taxon>Vertebrata</taxon>
        <taxon>Euteleostomi</taxon>
        <taxon>Amphibia</taxon>
        <taxon>Batrachia</taxon>
        <taxon>Caudata</taxon>
        <taxon>Salamandroidea</taxon>
        <taxon>Salamandridae</taxon>
        <taxon>Pleurodelinae</taxon>
        <taxon>Pleurodeles</taxon>
    </lineage>
</organism>
<feature type="compositionally biased region" description="Basic and acidic residues" evidence="1">
    <location>
        <begin position="103"/>
        <end position="124"/>
    </location>
</feature>
<protein>
    <submittedName>
        <fullName evidence="2">Uncharacterized protein</fullName>
    </submittedName>
</protein>
<evidence type="ECO:0000313" key="3">
    <source>
        <dbReference type="Proteomes" id="UP001066276"/>
    </source>
</evidence>
<dbReference type="EMBL" id="JANPWB010000007">
    <property type="protein sequence ID" value="KAJ1169216.1"/>
    <property type="molecule type" value="Genomic_DNA"/>
</dbReference>
<reference evidence="2" key="1">
    <citation type="journal article" date="2022" name="bioRxiv">
        <title>Sequencing and chromosome-scale assembly of the giantPleurodeles waltlgenome.</title>
        <authorList>
            <person name="Brown T."/>
            <person name="Elewa A."/>
            <person name="Iarovenko S."/>
            <person name="Subramanian E."/>
            <person name="Araus A.J."/>
            <person name="Petzold A."/>
            <person name="Susuki M."/>
            <person name="Suzuki K.-i.T."/>
            <person name="Hayashi T."/>
            <person name="Toyoda A."/>
            <person name="Oliveira C."/>
            <person name="Osipova E."/>
            <person name="Leigh N.D."/>
            <person name="Simon A."/>
            <person name="Yun M.H."/>
        </authorList>
    </citation>
    <scope>NUCLEOTIDE SEQUENCE</scope>
    <source>
        <strain evidence="2">20211129_DDA</strain>
        <tissue evidence="2">Liver</tissue>
    </source>
</reference>
<sequence length="124" mass="14289">MSAIVGKSLFRVEGITCKLVFQQQTHLADMMEIGPRIFREREQYRKCVCFIIIEAWWKVSIEIGVGPDRRAQEGSGSIWAPLEQNIRPSTHKGKKGKGSTIKTEGRYHVKREEHHNSVEPEHTF</sequence>
<evidence type="ECO:0000256" key="1">
    <source>
        <dbReference type="SAM" id="MobiDB-lite"/>
    </source>
</evidence>
<feature type="region of interest" description="Disordered" evidence="1">
    <location>
        <begin position="71"/>
        <end position="124"/>
    </location>
</feature>
<name>A0AAV7SYP5_PLEWA</name>
<dbReference type="Proteomes" id="UP001066276">
    <property type="component" value="Chromosome 4_1"/>
</dbReference>